<dbReference type="InterPro" id="IPR051481">
    <property type="entry name" value="BTB-POZ/Galectin-3-binding"/>
</dbReference>
<dbReference type="SUPFAM" id="SSF54695">
    <property type="entry name" value="POZ domain"/>
    <property type="match status" value="1"/>
</dbReference>
<name>A0A2Z6QYP6_9GLOM</name>
<evidence type="ECO:0000313" key="3">
    <source>
        <dbReference type="EMBL" id="GBB93712.1"/>
    </source>
</evidence>
<protein>
    <recommendedName>
        <fullName evidence="6">BTB domain-containing protein</fullName>
    </recommendedName>
</protein>
<evidence type="ECO:0000313" key="4">
    <source>
        <dbReference type="EMBL" id="GES81801.1"/>
    </source>
</evidence>
<dbReference type="SMART" id="SM00225">
    <property type="entry name" value="BTB"/>
    <property type="match status" value="1"/>
</dbReference>
<dbReference type="Pfam" id="PF07707">
    <property type="entry name" value="BACK"/>
    <property type="match status" value="1"/>
</dbReference>
<dbReference type="PROSITE" id="PS50097">
    <property type="entry name" value="BTB"/>
    <property type="match status" value="1"/>
</dbReference>
<gene>
    <name evidence="4" type="ORF">RCL2_000904000</name>
    <name evidence="3" type="ORF">RclHR1_02220007</name>
</gene>
<accession>A0A2Z6QYP6</accession>
<dbReference type="Proteomes" id="UP000615446">
    <property type="component" value="Unassembled WGS sequence"/>
</dbReference>
<dbReference type="Gene3D" id="1.25.40.420">
    <property type="match status" value="1"/>
</dbReference>
<dbReference type="PANTHER" id="PTHR24410:SF23">
    <property type="entry name" value="BTB DOMAIN-CONTAINING PROTEIN-RELATED"/>
    <property type="match status" value="1"/>
</dbReference>
<dbReference type="Gene3D" id="3.30.710.10">
    <property type="entry name" value="Potassium Channel Kv1.1, Chain A"/>
    <property type="match status" value="1"/>
</dbReference>
<evidence type="ECO:0000259" key="2">
    <source>
        <dbReference type="PROSITE" id="PS51886"/>
    </source>
</evidence>
<comment type="caution">
    <text evidence="3">The sequence shown here is derived from an EMBL/GenBank/DDBJ whole genome shotgun (WGS) entry which is preliminary data.</text>
</comment>
<keyword evidence="5" id="KW-1185">Reference proteome</keyword>
<evidence type="ECO:0000313" key="5">
    <source>
        <dbReference type="Proteomes" id="UP000247702"/>
    </source>
</evidence>
<sequence>MTSIFHSGLSKDLSLILNDADDFNVVIQVGENNNTKEFRAHSVILRARSPYFKSAFSADWILKKNNMIIFNKPNITPAVFDLVLKYIYTGELDLTKQPGEDILGLLVSSDELLIEELFNHVQDYLIETQTSWVQKNFVLVLHTVFQLTSCKKLQDYCLESICQDPQPFISSKTFPSLNKDILFGLLKRDDLQIEEIAAWDCLIKWGIEQTPGLGSDNNDRTKWNNENYEELKKTLNQFIPFIRFVEISPEDFFNKVRPYKAAIPHHIYEELEEFYYKKTLPKTATLPSRTGKSGALTSTIIKPKLANIIANWIDRNGTSFTNNNNYKFNLIYLMSRDGLSNIAFYDKCNGQGPFIVLIRVQSKKIYGGYNPIGYAGRGGVWSSSTESFVFSFENDQDTHNMKIGRVTNPAFSVYDDRTTYFLNFGAILYITGQNLYVGYNLNYYENIFGGAQSHTIDEIEVFSVVKK</sequence>
<dbReference type="InterPro" id="IPR000210">
    <property type="entry name" value="BTB/POZ_dom"/>
</dbReference>
<reference evidence="3 5" key="1">
    <citation type="submission" date="2017-11" db="EMBL/GenBank/DDBJ databases">
        <title>The genome of Rhizophagus clarus HR1 reveals common genetic basis of auxotrophy among arbuscular mycorrhizal fungi.</title>
        <authorList>
            <person name="Kobayashi Y."/>
        </authorList>
    </citation>
    <scope>NUCLEOTIDE SEQUENCE [LARGE SCALE GENOMIC DNA]</scope>
    <source>
        <strain evidence="3 5">HR1</strain>
    </source>
</reference>
<evidence type="ECO:0008006" key="6">
    <source>
        <dbReference type="Google" id="ProtNLM"/>
    </source>
</evidence>
<dbReference type="PROSITE" id="PS51886">
    <property type="entry name" value="TLDC"/>
    <property type="match status" value="1"/>
</dbReference>
<feature type="domain" description="TLDc" evidence="2">
    <location>
        <begin position="299"/>
        <end position="465"/>
    </location>
</feature>
<dbReference type="AlphaFoldDB" id="A0A2Z6QYP6"/>
<organism evidence="3 5">
    <name type="scientific">Rhizophagus clarus</name>
    <dbReference type="NCBI Taxonomy" id="94130"/>
    <lineage>
        <taxon>Eukaryota</taxon>
        <taxon>Fungi</taxon>
        <taxon>Fungi incertae sedis</taxon>
        <taxon>Mucoromycota</taxon>
        <taxon>Glomeromycotina</taxon>
        <taxon>Glomeromycetes</taxon>
        <taxon>Glomerales</taxon>
        <taxon>Glomeraceae</taxon>
        <taxon>Rhizophagus</taxon>
    </lineage>
</organism>
<evidence type="ECO:0000259" key="1">
    <source>
        <dbReference type="PROSITE" id="PS50097"/>
    </source>
</evidence>
<dbReference type="CDD" id="cd18186">
    <property type="entry name" value="BTB_POZ_ZBTB_KLHL-like"/>
    <property type="match status" value="1"/>
</dbReference>
<dbReference type="Proteomes" id="UP000247702">
    <property type="component" value="Unassembled WGS sequence"/>
</dbReference>
<dbReference type="InterPro" id="IPR011705">
    <property type="entry name" value="BACK"/>
</dbReference>
<proteinExistence type="predicted"/>
<dbReference type="OrthoDB" id="1893551at2759"/>
<dbReference type="EMBL" id="BLAL01000058">
    <property type="protein sequence ID" value="GES81801.1"/>
    <property type="molecule type" value="Genomic_DNA"/>
</dbReference>
<dbReference type="PANTHER" id="PTHR24410">
    <property type="entry name" value="HL07962P-RELATED"/>
    <property type="match status" value="1"/>
</dbReference>
<dbReference type="Pfam" id="PF00651">
    <property type="entry name" value="BTB"/>
    <property type="match status" value="1"/>
</dbReference>
<dbReference type="Pfam" id="PF07534">
    <property type="entry name" value="TLD"/>
    <property type="match status" value="1"/>
</dbReference>
<reference evidence="4" key="2">
    <citation type="submission" date="2019-10" db="EMBL/GenBank/DDBJ databases">
        <title>Conservation and host-specific expression of non-tandemly repeated heterogenous ribosome RNA gene in arbuscular mycorrhizal fungi.</title>
        <authorList>
            <person name="Maeda T."/>
            <person name="Kobayashi Y."/>
            <person name="Nakagawa T."/>
            <person name="Ezawa T."/>
            <person name="Yamaguchi K."/>
            <person name="Bino T."/>
            <person name="Nishimoto Y."/>
            <person name="Shigenobu S."/>
            <person name="Kawaguchi M."/>
        </authorList>
    </citation>
    <scope>NUCLEOTIDE SEQUENCE</scope>
    <source>
        <strain evidence="4">HR1</strain>
    </source>
</reference>
<dbReference type="EMBL" id="BEXD01001358">
    <property type="protein sequence ID" value="GBB93712.1"/>
    <property type="molecule type" value="Genomic_DNA"/>
</dbReference>
<dbReference type="InterPro" id="IPR011333">
    <property type="entry name" value="SKP1/BTB/POZ_sf"/>
</dbReference>
<dbReference type="SMART" id="SM00875">
    <property type="entry name" value="BACK"/>
    <property type="match status" value="1"/>
</dbReference>
<feature type="domain" description="BTB" evidence="1">
    <location>
        <begin position="23"/>
        <end position="96"/>
    </location>
</feature>
<dbReference type="InterPro" id="IPR006571">
    <property type="entry name" value="TLDc_dom"/>
</dbReference>